<evidence type="ECO:0000313" key="3">
    <source>
        <dbReference type="Proteomes" id="UP000001514"/>
    </source>
</evidence>
<feature type="compositionally biased region" description="Polar residues" evidence="1">
    <location>
        <begin position="370"/>
        <end position="380"/>
    </location>
</feature>
<dbReference type="AlphaFoldDB" id="D8SGC0"/>
<protein>
    <submittedName>
        <fullName evidence="2">Uncharacterized protein</fullName>
    </submittedName>
</protein>
<name>D8SGC0_SELML</name>
<dbReference type="HOGENOM" id="CLU_596420_0_0_1"/>
<gene>
    <name evidence="2" type="ORF">SELMODRAFT_421779</name>
</gene>
<dbReference type="PANTHER" id="PTHR33621">
    <property type="entry name" value="ASPARTIC/GLUTAMIC ACID-RICH PROTEIN"/>
    <property type="match status" value="1"/>
</dbReference>
<evidence type="ECO:0000256" key="1">
    <source>
        <dbReference type="SAM" id="MobiDB-lite"/>
    </source>
</evidence>
<accession>D8SGC0</accession>
<dbReference type="InParanoid" id="D8SGC0"/>
<dbReference type="Gramene" id="EFJ16548">
    <property type="protein sequence ID" value="EFJ16548"/>
    <property type="gene ID" value="SELMODRAFT_421779"/>
</dbReference>
<proteinExistence type="predicted"/>
<dbReference type="EMBL" id="GL377618">
    <property type="protein sequence ID" value="EFJ16548.1"/>
    <property type="molecule type" value="Genomic_DNA"/>
</dbReference>
<dbReference type="PANTHER" id="PTHR33621:SF2">
    <property type="entry name" value="RIBOSOMAL L1 DOMAIN-CONTAINING PROTEIN"/>
    <property type="match status" value="1"/>
</dbReference>
<evidence type="ECO:0000313" key="2">
    <source>
        <dbReference type="EMBL" id="EFJ16548.1"/>
    </source>
</evidence>
<feature type="compositionally biased region" description="Basic and acidic residues" evidence="1">
    <location>
        <begin position="71"/>
        <end position="83"/>
    </location>
</feature>
<keyword evidence="3" id="KW-1185">Reference proteome</keyword>
<organism evidence="3">
    <name type="scientific">Selaginella moellendorffii</name>
    <name type="common">Spikemoss</name>
    <dbReference type="NCBI Taxonomy" id="88036"/>
    <lineage>
        <taxon>Eukaryota</taxon>
        <taxon>Viridiplantae</taxon>
        <taxon>Streptophyta</taxon>
        <taxon>Embryophyta</taxon>
        <taxon>Tracheophyta</taxon>
        <taxon>Lycopodiopsida</taxon>
        <taxon>Selaginellales</taxon>
        <taxon>Selaginellaceae</taxon>
        <taxon>Selaginella</taxon>
    </lineage>
</organism>
<feature type="region of interest" description="Disordered" evidence="1">
    <location>
        <begin position="356"/>
        <end position="399"/>
    </location>
</feature>
<sequence>MGRSALSHGDFHKLPRRKLQQLCKKHGIPANKTNRFMADALSKISMEEIDEEIEVEQEVRGGSETQSEATEVDKQVEGSEERVTNSLLSDSGKIAVSNGVKSPIEMGNQAALEMDPQNMRPSPQALDHRNSENVEDLSRGSGDGIIEDKVTFVSTSLPLCMEDLHLCRKSFLNVQLHKVTTSSMRLLFLHIVVHALEMLAGYTWTMFQKSFKTGMDCCELSSPEVIVDSPQDDPEVADSTARVETENAASNNTSIKARHWKEMVERATRKARHKDHYKEVPFMKRMLANRSLVRARLKRTEVLTQRRIKSVDMVQNDEVLRPRSSSEVNTRGELRKEQPVFGRKRFMEKAMAESAKKMTEKRGAAASPLRNISNQLSVRDQASAPVDSPANRDAPRRTPVSLCGGKVASVHRRHQAQFKTPLLGKSHQKTLSAVSKMAALQRNEILSSRRRMFDKEVES</sequence>
<feature type="region of interest" description="Disordered" evidence="1">
    <location>
        <begin position="119"/>
        <end position="140"/>
    </location>
</feature>
<reference evidence="2 3" key="1">
    <citation type="journal article" date="2011" name="Science">
        <title>The Selaginella genome identifies genetic changes associated with the evolution of vascular plants.</title>
        <authorList>
            <person name="Banks J.A."/>
            <person name="Nishiyama T."/>
            <person name="Hasebe M."/>
            <person name="Bowman J.L."/>
            <person name="Gribskov M."/>
            <person name="dePamphilis C."/>
            <person name="Albert V.A."/>
            <person name="Aono N."/>
            <person name="Aoyama T."/>
            <person name="Ambrose B.A."/>
            <person name="Ashton N.W."/>
            <person name="Axtell M.J."/>
            <person name="Barker E."/>
            <person name="Barker M.S."/>
            <person name="Bennetzen J.L."/>
            <person name="Bonawitz N.D."/>
            <person name="Chapple C."/>
            <person name="Cheng C."/>
            <person name="Correa L.G."/>
            <person name="Dacre M."/>
            <person name="DeBarry J."/>
            <person name="Dreyer I."/>
            <person name="Elias M."/>
            <person name="Engstrom E.M."/>
            <person name="Estelle M."/>
            <person name="Feng L."/>
            <person name="Finet C."/>
            <person name="Floyd S.K."/>
            <person name="Frommer W.B."/>
            <person name="Fujita T."/>
            <person name="Gramzow L."/>
            <person name="Gutensohn M."/>
            <person name="Harholt J."/>
            <person name="Hattori M."/>
            <person name="Heyl A."/>
            <person name="Hirai T."/>
            <person name="Hiwatashi Y."/>
            <person name="Ishikawa M."/>
            <person name="Iwata M."/>
            <person name="Karol K.G."/>
            <person name="Koehler B."/>
            <person name="Kolukisaoglu U."/>
            <person name="Kubo M."/>
            <person name="Kurata T."/>
            <person name="Lalonde S."/>
            <person name="Li K."/>
            <person name="Li Y."/>
            <person name="Litt A."/>
            <person name="Lyons E."/>
            <person name="Manning G."/>
            <person name="Maruyama T."/>
            <person name="Michael T.P."/>
            <person name="Mikami K."/>
            <person name="Miyazaki S."/>
            <person name="Morinaga S."/>
            <person name="Murata T."/>
            <person name="Mueller-Roeber B."/>
            <person name="Nelson D.R."/>
            <person name="Obara M."/>
            <person name="Oguri Y."/>
            <person name="Olmstead R.G."/>
            <person name="Onodera N."/>
            <person name="Petersen B.L."/>
            <person name="Pils B."/>
            <person name="Prigge M."/>
            <person name="Rensing S.A."/>
            <person name="Riano-Pachon D.M."/>
            <person name="Roberts A.W."/>
            <person name="Sato Y."/>
            <person name="Scheller H.V."/>
            <person name="Schulz B."/>
            <person name="Schulz C."/>
            <person name="Shakirov E.V."/>
            <person name="Shibagaki N."/>
            <person name="Shinohara N."/>
            <person name="Shippen D.E."/>
            <person name="Soerensen I."/>
            <person name="Sotooka R."/>
            <person name="Sugimoto N."/>
            <person name="Sugita M."/>
            <person name="Sumikawa N."/>
            <person name="Tanurdzic M."/>
            <person name="Theissen G."/>
            <person name="Ulvskov P."/>
            <person name="Wakazuki S."/>
            <person name="Weng J.K."/>
            <person name="Willats W.W."/>
            <person name="Wipf D."/>
            <person name="Wolf P.G."/>
            <person name="Yang L."/>
            <person name="Zimmer A.D."/>
            <person name="Zhu Q."/>
            <person name="Mitros T."/>
            <person name="Hellsten U."/>
            <person name="Loque D."/>
            <person name="Otillar R."/>
            <person name="Salamov A."/>
            <person name="Schmutz J."/>
            <person name="Shapiro H."/>
            <person name="Lindquist E."/>
            <person name="Lucas S."/>
            <person name="Rokhsar D."/>
            <person name="Grigoriev I.V."/>
        </authorList>
    </citation>
    <scope>NUCLEOTIDE SEQUENCE [LARGE SCALE GENOMIC DNA]</scope>
</reference>
<feature type="region of interest" description="Disordered" evidence="1">
    <location>
        <begin position="56"/>
        <end position="84"/>
    </location>
</feature>
<feature type="compositionally biased region" description="Basic and acidic residues" evidence="1">
    <location>
        <begin position="126"/>
        <end position="138"/>
    </location>
</feature>
<dbReference type="Proteomes" id="UP000001514">
    <property type="component" value="Unassembled WGS sequence"/>
</dbReference>
<dbReference type="KEGG" id="smo:SELMODRAFT_421779"/>